<evidence type="ECO:0000313" key="13">
    <source>
        <dbReference type="Proteomes" id="UP000695562"/>
    </source>
</evidence>
<dbReference type="Pfam" id="PF08246">
    <property type="entry name" value="Inhibitor_I29"/>
    <property type="match status" value="1"/>
</dbReference>
<comment type="caution">
    <text evidence="12">The sequence shown here is derived from an EMBL/GenBank/DDBJ whole genome shotgun (WGS) entry which is preliminary data.</text>
</comment>
<dbReference type="InterPro" id="IPR000668">
    <property type="entry name" value="Peptidase_C1A_C"/>
</dbReference>
<keyword evidence="3" id="KW-0645">Protease</keyword>
<feature type="domain" description="Peptidase C1A papain C-terminal" evidence="10">
    <location>
        <begin position="114"/>
        <end position="330"/>
    </location>
</feature>
<name>A0A8J4Q3K8_9MYCE</name>
<dbReference type="InterPro" id="IPR013128">
    <property type="entry name" value="Peptidase_C1A"/>
</dbReference>
<dbReference type="InterPro" id="IPR000169">
    <property type="entry name" value="Pept_cys_AS"/>
</dbReference>
<evidence type="ECO:0000256" key="7">
    <source>
        <dbReference type="ARBA" id="ARBA00023157"/>
    </source>
</evidence>
<dbReference type="Proteomes" id="UP000695562">
    <property type="component" value="Unassembled WGS sequence"/>
</dbReference>
<comment type="subcellular location">
    <subcellularLocation>
        <location evidence="1">Lysosome</location>
    </subcellularLocation>
</comment>
<dbReference type="InterPro" id="IPR013201">
    <property type="entry name" value="Prot_inhib_I29"/>
</dbReference>
<evidence type="ECO:0000256" key="4">
    <source>
        <dbReference type="ARBA" id="ARBA00022729"/>
    </source>
</evidence>
<accession>A0A8J4Q3K8</accession>
<dbReference type="GO" id="GO:0005764">
    <property type="term" value="C:lysosome"/>
    <property type="evidence" value="ECO:0007669"/>
    <property type="project" value="UniProtKB-SubCell"/>
</dbReference>
<dbReference type="SMART" id="SM00848">
    <property type="entry name" value="Inhibitor_I29"/>
    <property type="match status" value="1"/>
</dbReference>
<feature type="signal peptide" evidence="9">
    <location>
        <begin position="1"/>
        <end position="19"/>
    </location>
</feature>
<dbReference type="SUPFAM" id="SSF54001">
    <property type="entry name" value="Cysteine proteinases"/>
    <property type="match status" value="1"/>
</dbReference>
<reference evidence="12" key="1">
    <citation type="submission" date="2020-01" db="EMBL/GenBank/DDBJ databases">
        <title>Development of genomics and gene disruption for Polysphondylium violaceum indicates a role for the polyketide synthase stlB in stalk morphogenesis.</title>
        <authorList>
            <person name="Narita B."/>
            <person name="Kawabe Y."/>
            <person name="Kin K."/>
            <person name="Saito T."/>
            <person name="Gibbs R."/>
            <person name="Kuspa A."/>
            <person name="Muzny D."/>
            <person name="Queller D."/>
            <person name="Richards S."/>
            <person name="Strassman J."/>
            <person name="Sucgang R."/>
            <person name="Worley K."/>
            <person name="Schaap P."/>
        </authorList>
    </citation>
    <scope>NUCLEOTIDE SEQUENCE</scope>
    <source>
        <strain evidence="12">QSvi11</strain>
    </source>
</reference>
<comment type="similarity">
    <text evidence="2">Belongs to the peptidase C1 family.</text>
</comment>
<evidence type="ECO:0000256" key="6">
    <source>
        <dbReference type="ARBA" id="ARBA00023145"/>
    </source>
</evidence>
<evidence type="ECO:0000259" key="11">
    <source>
        <dbReference type="SMART" id="SM00848"/>
    </source>
</evidence>
<evidence type="ECO:0000256" key="1">
    <source>
        <dbReference type="ARBA" id="ARBA00004371"/>
    </source>
</evidence>
<evidence type="ECO:0000256" key="5">
    <source>
        <dbReference type="ARBA" id="ARBA00022807"/>
    </source>
</evidence>
<dbReference type="PROSITE" id="PS00640">
    <property type="entry name" value="THIOL_PROTEASE_ASN"/>
    <property type="match status" value="1"/>
</dbReference>
<protein>
    <submittedName>
        <fullName evidence="12">Uncharacterized protein</fullName>
    </submittedName>
</protein>
<dbReference type="GO" id="GO:0008234">
    <property type="term" value="F:cysteine-type peptidase activity"/>
    <property type="evidence" value="ECO:0007669"/>
    <property type="project" value="UniProtKB-KW"/>
</dbReference>
<dbReference type="GO" id="GO:0006508">
    <property type="term" value="P:proteolysis"/>
    <property type="evidence" value="ECO:0007669"/>
    <property type="project" value="UniProtKB-KW"/>
</dbReference>
<evidence type="ECO:0000313" key="12">
    <source>
        <dbReference type="EMBL" id="KAF2078127.1"/>
    </source>
</evidence>
<dbReference type="InterPro" id="IPR025660">
    <property type="entry name" value="Pept_his_AS"/>
</dbReference>
<evidence type="ECO:0000256" key="3">
    <source>
        <dbReference type="ARBA" id="ARBA00022670"/>
    </source>
</evidence>
<dbReference type="Gene3D" id="3.90.70.10">
    <property type="entry name" value="Cysteine proteinases"/>
    <property type="match status" value="1"/>
</dbReference>
<keyword evidence="13" id="KW-1185">Reference proteome</keyword>
<evidence type="ECO:0000259" key="10">
    <source>
        <dbReference type="SMART" id="SM00645"/>
    </source>
</evidence>
<evidence type="ECO:0000256" key="8">
    <source>
        <dbReference type="ARBA" id="ARBA00023228"/>
    </source>
</evidence>
<dbReference type="AlphaFoldDB" id="A0A8J4Q3K8"/>
<sequence length="331" mass="36181">MKVLSILALLLMIATFAFARPTHEYEYRTAFTNWMVKHSRTYSNHEFQNKYAVFKKNVDFIAEWNAQNSGTVLGLTTHADLSNEEYKKMYLGTKFDASHKIRASTHKKNFAGSNPTSVDWRAKGAVTGVKNQGQCGSCWSFSASGATEGAHEVKTGNLVALSEQQLIDCSSNTKWGNDGCNGGLMDNAFKYIIANGGLDTEASYPYTEKQGKCKFNPKTVGATLTSYTDVPHGSESDLETEAAISPVSIAIDASLESFQLYQSGVYYDKACSSTQLDHGVLVVGYGSENGSDYWIVKNSWGEDWGQSGYILMARNKDNACGVASMASRPIA</sequence>
<evidence type="ECO:0000256" key="2">
    <source>
        <dbReference type="ARBA" id="ARBA00008455"/>
    </source>
</evidence>
<feature type="domain" description="Cathepsin propeptide inhibitor" evidence="11">
    <location>
        <begin position="31"/>
        <end position="86"/>
    </location>
</feature>
<keyword evidence="7" id="KW-1015">Disulfide bond</keyword>
<evidence type="ECO:0000256" key="9">
    <source>
        <dbReference type="SAM" id="SignalP"/>
    </source>
</evidence>
<dbReference type="PROSITE" id="PS00639">
    <property type="entry name" value="THIOL_PROTEASE_HIS"/>
    <property type="match status" value="1"/>
</dbReference>
<dbReference type="InterPro" id="IPR038765">
    <property type="entry name" value="Papain-like_cys_pep_sf"/>
</dbReference>
<keyword evidence="8" id="KW-0458">Lysosome</keyword>
<dbReference type="OrthoDB" id="10259130at2759"/>
<proteinExistence type="inferred from homology"/>
<keyword evidence="5" id="KW-0378">Hydrolase</keyword>
<keyword evidence="6" id="KW-0865">Zymogen</keyword>
<dbReference type="EMBL" id="AJWJ01000011">
    <property type="protein sequence ID" value="KAF2078127.1"/>
    <property type="molecule type" value="Genomic_DNA"/>
</dbReference>
<dbReference type="PRINTS" id="PR00705">
    <property type="entry name" value="PAPAIN"/>
</dbReference>
<dbReference type="Pfam" id="PF00112">
    <property type="entry name" value="Peptidase_C1"/>
    <property type="match status" value="1"/>
</dbReference>
<gene>
    <name evidence="12" type="ORF">CYY_000598</name>
</gene>
<organism evidence="12 13">
    <name type="scientific">Polysphondylium violaceum</name>
    <dbReference type="NCBI Taxonomy" id="133409"/>
    <lineage>
        <taxon>Eukaryota</taxon>
        <taxon>Amoebozoa</taxon>
        <taxon>Evosea</taxon>
        <taxon>Eumycetozoa</taxon>
        <taxon>Dictyostelia</taxon>
        <taxon>Dictyosteliales</taxon>
        <taxon>Dictyosteliaceae</taxon>
        <taxon>Polysphondylium</taxon>
    </lineage>
</organism>
<dbReference type="PANTHER" id="PTHR12411">
    <property type="entry name" value="CYSTEINE PROTEASE FAMILY C1-RELATED"/>
    <property type="match status" value="1"/>
</dbReference>
<dbReference type="FunFam" id="3.90.70.10:FF:000039">
    <property type="entry name" value="Cysteine proteinase 2, putative"/>
    <property type="match status" value="1"/>
</dbReference>
<dbReference type="InterPro" id="IPR025661">
    <property type="entry name" value="Pept_asp_AS"/>
</dbReference>
<dbReference type="SMART" id="SM00645">
    <property type="entry name" value="Pept_C1"/>
    <property type="match status" value="1"/>
</dbReference>
<dbReference type="InterPro" id="IPR039417">
    <property type="entry name" value="Peptidase_C1A_papain-like"/>
</dbReference>
<keyword evidence="4 9" id="KW-0732">Signal</keyword>
<dbReference type="PROSITE" id="PS00139">
    <property type="entry name" value="THIOL_PROTEASE_CYS"/>
    <property type="match status" value="1"/>
</dbReference>
<keyword evidence="5" id="KW-0788">Thiol protease</keyword>
<feature type="chain" id="PRO_5035211969" evidence="9">
    <location>
        <begin position="20"/>
        <end position="331"/>
    </location>
</feature>
<dbReference type="CDD" id="cd02248">
    <property type="entry name" value="Peptidase_C1A"/>
    <property type="match status" value="1"/>
</dbReference>